<dbReference type="STRING" id="4536.A0A0E0FTR7"/>
<sequence length="210" mass="22974">MAEDDDDHGNCLDRRPCLRYFLLATFIATLLSLIAYGQWNSMYGYRKPDFLVKGRRGGSGARLQLTLRVDNEATRRAFCAGRASAAVSYAGVQLAHADLPGGFCVPGQAVGSVPIVATSDGVGIPGELYERMESQRRRRERVSLEVEVRMEDCCGRLPVTLWCTAVLHGQPEGPGPSFAPSPIWPRVVSLGHVLVVVVNLLLRCLRAFAM</sequence>
<keyword evidence="1" id="KW-0812">Transmembrane</keyword>
<keyword evidence="3" id="KW-1185">Reference proteome</keyword>
<keyword evidence="1" id="KW-1133">Transmembrane helix</keyword>
<evidence type="ECO:0000256" key="1">
    <source>
        <dbReference type="SAM" id="Phobius"/>
    </source>
</evidence>
<dbReference type="AlphaFoldDB" id="A0A0E0FTR7"/>
<dbReference type="EnsemblPlants" id="ONIVA01G36830.1">
    <property type="protein sequence ID" value="ONIVA01G36830.1"/>
    <property type="gene ID" value="ONIVA01G36830"/>
</dbReference>
<proteinExistence type="predicted"/>
<dbReference type="OMA" id="HMVITIA"/>
<dbReference type="PANTHER" id="PTHR33994:SF11">
    <property type="entry name" value="OS01G0771600 PROTEIN"/>
    <property type="match status" value="1"/>
</dbReference>
<evidence type="ECO:0008006" key="4">
    <source>
        <dbReference type="Google" id="ProtNLM"/>
    </source>
</evidence>
<dbReference type="eggNOG" id="ENOG502RRSU">
    <property type="taxonomic scope" value="Eukaryota"/>
</dbReference>
<accession>A0A0E0FTR7</accession>
<feature type="transmembrane region" description="Helical" evidence="1">
    <location>
        <begin position="20"/>
        <end position="39"/>
    </location>
</feature>
<feature type="transmembrane region" description="Helical" evidence="1">
    <location>
        <begin position="183"/>
        <end position="202"/>
    </location>
</feature>
<organism evidence="2">
    <name type="scientific">Oryza nivara</name>
    <name type="common">Indian wild rice</name>
    <name type="synonym">Oryza sativa f. spontanea</name>
    <dbReference type="NCBI Taxonomy" id="4536"/>
    <lineage>
        <taxon>Eukaryota</taxon>
        <taxon>Viridiplantae</taxon>
        <taxon>Streptophyta</taxon>
        <taxon>Embryophyta</taxon>
        <taxon>Tracheophyta</taxon>
        <taxon>Spermatophyta</taxon>
        <taxon>Magnoliopsida</taxon>
        <taxon>Liliopsida</taxon>
        <taxon>Poales</taxon>
        <taxon>Poaceae</taxon>
        <taxon>BOP clade</taxon>
        <taxon>Oryzoideae</taxon>
        <taxon>Oryzeae</taxon>
        <taxon>Oryzinae</taxon>
        <taxon>Oryza</taxon>
    </lineage>
</organism>
<name>A0A0E0FTR7_ORYNI</name>
<dbReference type="Gramene" id="ONIVA01G36830.1">
    <property type="protein sequence ID" value="ONIVA01G36830.1"/>
    <property type="gene ID" value="ONIVA01G36830"/>
</dbReference>
<keyword evidence="1" id="KW-0472">Membrane</keyword>
<evidence type="ECO:0000313" key="2">
    <source>
        <dbReference type="EnsemblPlants" id="ONIVA01G36830.1"/>
    </source>
</evidence>
<dbReference type="PANTHER" id="PTHR33994">
    <property type="entry name" value="OS04G0515000 PROTEIN"/>
    <property type="match status" value="1"/>
</dbReference>
<reference evidence="2" key="1">
    <citation type="submission" date="2015-04" db="UniProtKB">
        <authorList>
            <consortium name="EnsemblPlants"/>
        </authorList>
    </citation>
    <scope>IDENTIFICATION</scope>
    <source>
        <strain evidence="2">SL10</strain>
    </source>
</reference>
<evidence type="ECO:0000313" key="3">
    <source>
        <dbReference type="Proteomes" id="UP000006591"/>
    </source>
</evidence>
<dbReference type="Proteomes" id="UP000006591">
    <property type="component" value="Chromosome 1"/>
</dbReference>
<protein>
    <recommendedName>
        <fullName evidence="4">Late embryogenesis abundant protein LEA-2 subgroup domain-containing protein</fullName>
    </recommendedName>
</protein>
<reference evidence="2" key="2">
    <citation type="submission" date="2018-04" db="EMBL/GenBank/DDBJ databases">
        <title>OnivRS2 (Oryza nivara Reference Sequence Version 2).</title>
        <authorList>
            <person name="Zhang J."/>
            <person name="Kudrna D."/>
            <person name="Lee S."/>
            <person name="Talag J."/>
            <person name="Rajasekar S."/>
            <person name="Welchert J."/>
            <person name="Hsing Y.-I."/>
            <person name="Wing R.A."/>
        </authorList>
    </citation>
    <scope>NUCLEOTIDE SEQUENCE [LARGE SCALE GENOMIC DNA]</scope>
</reference>
<dbReference type="HOGENOM" id="CLU_1346284_0_0_1"/>